<keyword evidence="6 14" id="KW-0808">Transferase</keyword>
<evidence type="ECO:0000313" key="14">
    <source>
        <dbReference type="EMBL" id="CDG97428.1"/>
    </source>
</evidence>
<keyword evidence="8" id="KW-0276">Fatty acid metabolism</keyword>
<dbReference type="SMART" id="SM00823">
    <property type="entry name" value="PKS_PP"/>
    <property type="match status" value="1"/>
</dbReference>
<dbReference type="Pfam" id="PF00698">
    <property type="entry name" value="Acyl_transf_1"/>
    <property type="match status" value="2"/>
</dbReference>
<dbReference type="InterPro" id="IPR036291">
    <property type="entry name" value="NAD(P)-bd_dom_sf"/>
</dbReference>
<dbReference type="Gene3D" id="3.40.50.720">
    <property type="entry name" value="NAD(P)-binding Rossmann-like Domain"/>
    <property type="match status" value="1"/>
</dbReference>
<dbReference type="Gene3D" id="3.30.70.3290">
    <property type="match status" value="2"/>
</dbReference>
<dbReference type="GO" id="GO:0004312">
    <property type="term" value="F:fatty acid synthase activity"/>
    <property type="evidence" value="ECO:0007669"/>
    <property type="project" value="TreeGrafter"/>
</dbReference>
<dbReference type="InterPro" id="IPR009081">
    <property type="entry name" value="PP-bd_ACP"/>
</dbReference>
<dbReference type="PROSITE" id="PS52004">
    <property type="entry name" value="KS3_2"/>
    <property type="match status" value="3"/>
</dbReference>
<evidence type="ECO:0000256" key="3">
    <source>
        <dbReference type="ARBA" id="ARBA00006484"/>
    </source>
</evidence>
<evidence type="ECO:0000256" key="10">
    <source>
        <dbReference type="ARBA" id="ARBA00023268"/>
    </source>
</evidence>
<evidence type="ECO:0000256" key="6">
    <source>
        <dbReference type="ARBA" id="ARBA00022679"/>
    </source>
</evidence>
<feature type="domain" description="Ketosynthase family 3 (KS3)" evidence="13">
    <location>
        <begin position="7"/>
        <end position="428"/>
    </location>
</feature>
<dbReference type="Pfam" id="PF02801">
    <property type="entry name" value="Ketoacyl-synt_C"/>
    <property type="match status" value="3"/>
</dbReference>
<keyword evidence="4" id="KW-0596">Phosphopantetheine</keyword>
<feature type="domain" description="Ketosynthase family 3 (KS3)" evidence="13">
    <location>
        <begin position="586"/>
        <end position="1010"/>
    </location>
</feature>
<dbReference type="InterPro" id="IPR049490">
    <property type="entry name" value="C883_1060-like_KR_N"/>
</dbReference>
<dbReference type="SMART" id="SM00827">
    <property type="entry name" value="PKS_AT"/>
    <property type="match status" value="2"/>
</dbReference>
<dbReference type="SUPFAM" id="SSF53901">
    <property type="entry name" value="Thiolase-like"/>
    <property type="match status" value="3"/>
</dbReference>
<dbReference type="Pfam" id="PF16197">
    <property type="entry name" value="KAsynt_C_assoc"/>
    <property type="match status" value="2"/>
</dbReference>
<dbReference type="HOGENOM" id="CLU_000314_1_0_6"/>
<dbReference type="SMART" id="SM00822">
    <property type="entry name" value="PKS_KR"/>
    <property type="match status" value="1"/>
</dbReference>
<feature type="compositionally biased region" description="Basic and acidic residues" evidence="11">
    <location>
        <begin position="2054"/>
        <end position="2069"/>
    </location>
</feature>
<dbReference type="Proteomes" id="UP000028511">
    <property type="component" value="Unassembled WGS sequence"/>
</dbReference>
<dbReference type="GO" id="GO:0006633">
    <property type="term" value="P:fatty acid biosynthetic process"/>
    <property type="evidence" value="ECO:0007669"/>
    <property type="project" value="UniProtKB-UniPathway"/>
</dbReference>
<dbReference type="InterPro" id="IPR014030">
    <property type="entry name" value="Ketoacyl_synth_N"/>
</dbReference>
<feature type="region of interest" description="Disordered" evidence="11">
    <location>
        <begin position="2966"/>
        <end position="2990"/>
    </location>
</feature>
<keyword evidence="5" id="KW-0597">Phosphoprotein</keyword>
<dbReference type="FunFam" id="3.40.47.10:FF:000042">
    <property type="entry name" value="Polyketide synthase Pks13"/>
    <property type="match status" value="2"/>
</dbReference>
<dbReference type="Gene3D" id="3.40.47.10">
    <property type="match status" value="3"/>
</dbReference>
<proteinExistence type="inferred from homology"/>
<accession>A0A077NGC4</accession>
<dbReference type="GO" id="GO:0047879">
    <property type="term" value="F:erythronolide synthase activity"/>
    <property type="evidence" value="ECO:0007669"/>
    <property type="project" value="UniProtKB-EC"/>
</dbReference>
<feature type="domain" description="Ketosynthase family 3 (KS3)" evidence="13">
    <location>
        <begin position="2081"/>
        <end position="2504"/>
    </location>
</feature>
<dbReference type="InterPro" id="IPR050091">
    <property type="entry name" value="PKS_NRPS_Biosynth_Enz"/>
</dbReference>
<dbReference type="Pfam" id="PF21394">
    <property type="entry name" value="Beta-ketacyl_N"/>
    <property type="match status" value="1"/>
</dbReference>
<dbReference type="UniPathway" id="UPA00094"/>
<dbReference type="InterPro" id="IPR013968">
    <property type="entry name" value="PKS_KR"/>
</dbReference>
<dbReference type="InterPro" id="IPR014043">
    <property type="entry name" value="Acyl_transferase_dom"/>
</dbReference>
<sequence length="3419" mass="376332">MGNNFTGLEVAIIGMAGQFPGADNIRDYWEMLRDGKEGVSRFTNEILKSNGVSEEYYLNKNYIPAKGVINKPFHFAADYFGINHSDAKKTDPQIRLMIESCWQALKHANIDTETYPGQIGVYAGASSQWSWFKALNTEFNSSAEQFHVATLNDLSFCTRISYLLNLRGPSITIQTACSTSLVAVHTACQALQAGECDVALAGGVSITHPHQSGYLYQEGMINSPDGKTRVFDANACGTVFSNGVGVVVLKRLSDAIEDNDKIYAVIKGSAVNNDGSDKISFTAPSVLGQQNVIRSALDFAEVTPDQISYIEAHGTGTLLGDPIEISALNAVFKNSQSCAIGSVKSNVGHCDAAAGILSLIKSALCVYFKTLVPSIHFEKANPKLELENTPFYVNTETKPWHSSDNELICAGVSAFGVGGTNAHVVLQEFPIRTETVSVEDLEYEELPNRIEFKPAIAAETTDVLHAEVESDSVFVDDEIDIEGLPQNLLKIFQEYFSNQKISQNDNFFDIGASSLDIVQLHEKINNTYSVNLSISDFYRYTNCQKMTEKLLGMIGNKSQGQPKKSKITKKRKVLNNKNRTYQDYPEHAIAVVGMSGRFPGSKNIQEYWNNLLQGKEGISFFTDDELIDAGISAHTLKAKNYIKAKGIVADSLSFDPTAFGYTARESQYMDPQFRLLHEVTWQVLDDAGYGNPKYRPVTGLFASSGSNHAWLDLLKEEIQDTTEQFGVALLNDREFLTTRIAYKLNLTGPAVTVQSACSSSALAITLACQSLQINQCDLALAGGVSVVTPIKSGYTYAKGMVNSADGHCRPFTQDASGTVFSDGIGMVALKRLDDAIRDNDHIYGVIAGYGVNNDGHEKAGFTAPNADGQAACVKQSLKMAAIQASDVEYLEAHGTATQVGDEVELEGIKDALGVTEINARDCFIGSVKSNIGHTNTASGVASFIKTLLALKHQKIPPSCHGTENKHTSLENTRFRLTDVAADWVSHGRVRTAGVSSFGIGGTNVHITVQSIEEQPASSQCQAELITLSSKSREGLVKTMARLGDFLDEEQHSYSLSDIAYTLQVGRGDYDYRTSLVVENVEALKDALHSLKDSNTLPEALPDQTSGIVFMFPGQGSQYVNMAKDLYQELEIFKILLDECHERLSSQFSIDLIGLLYSGNSEEDSEKLQNTQITQPVIFAISYSLAKTLELLGIEAKAMIGHSIGEYVAATMAGVMTLDEALKLVATRGIIMQECEPGVMLSVAAGRDDLEPFLTDKVALATVNSPNSCVIAGSQADIEKVQQRLVDKNFRTRLLKTSHAFHTPMMKPGAEKFKAALAEVNWQKPTKAYISNVTGQWITPSQANSVDYWVEHLCQAVEFHAGIMTCLEKQGLNVFLEVGPGRTLSTFVKQIAASDANISTFNVIRHPLEAENDRNYLLKLVGQLWMRGSSINWPLLYQNTHPKRISLPGYQFVGESMAMGTSVLAARGSEKASETKIQKNQISEWLYTEAWEDISLPDEATRSDIRVALCFVPDITWCQPLCNSLKLDEKSIKFVLPADAYTSAENVITLVPGDKRHFGKLIDELKQDALLPDSVIFAWPLSGQSDLETSWFSVITLIQSWTTSGSMTDFRLLLANTKQPEHSMLNGLVKVITQEVSKCHPRLVQISPLESIERQCEILTGELLATDERFIVNRTQTGRSTLAYHKLKAGLLKENTLLKNEGVYLITGGLGDLGLLFAEYLIKEYGAKVILSGRRALPGKHEWKHLVSIDHPEAEILQRLDELSELGKGEVAYYSSNVSDKHEMQVLLDAIEEQYGCLHGIICAAGVTRGNSFQGINKLTLEDCTPQIETKVEAYKILAELTENKPLDFCLLCSSIASVLGGLSFSAYSSVSSFADAFAKQQNSQGKPWISVNWDGWVFERNDAGDPIGSSLDQLLIEPDEGLKILECALQSPLRGQLIISTGDLDKRFEQWVGGHLKPFKLNESNHSQRAVVSKAQIVGTIVSVWQDFLKITNISRDDNFFELGANSLDMVQVNKRLTDALDMDFSVVDMFSYPTSELLADFIVNQYGITHETGEQAEHSDTLNQHRDPSAQLDQSSTPIDRQIAIVGLAGTFPGAENIHEFWENLTFGKESVTTFSKEELSEEGIDSGLLENPNYIRAKGVFPNAGEFDAEFFGYTPYEARQMDPQVRALHTCCWQALQDARIATKDNRAKIGLYASASGNLQWLAQAMATAEGSAGQYSAMTVADKDYMSTIVSYKLNLTGPSMVLSTACSSSLVAVNEAVKSLRAGECDIALAGGVSITLPIKAGYVFEEGMIHSKDGKCRAFDIQASGTVFGDGIGIVVLKPLKQALADNDNIYATIIGTAINNDGGMKVGYTAPSTKGQVEVIQSALRDANVMAESIHFVEAHGTGTTLGDPIEFNALKQAFSTDKKNYCRIGSVKSNIGHLNSAAGIAGLIKATLAVKNRILPPTLHYARPNKEIDVTNSPFIVNNQYTELNDTRNPIRAGVSSFGIGGTNVHVVLEEAQVNKDKSFNKKVDNRLPIVLSAPDDKSLQCYKQQLKTFVENNQQQMSVSDIAYSLMQREPMASQFVASACDYDALIKALSSGEKDNVKVKPGTTKRKVVFLFPGQGAQYVTMGHELYHSNGLFKEWCDKGFTLADKYCSIDLKSLFHSRDEDRNLYNTEFAQPLLFIIEYALAQVLKSYGVTPDAMIGHSLGEYVAAALAEVFSFEDAIKMICVRGKLMQSTEDAVMLSVMSSSESVKEILTGSLEIALDNSSDLCVVAGSDSDISSFESDCEAKSIKTKRLRVNKAFHTRYMEPVLGDYAGIIREIAFNKPQIAFISNVTGKWAETDKVVEYDYWVNHIRQPVRFKESITEVLKEGNCLFIEVGPGHGLSTLAENHSDYHANHICISCFDRKNEEINKHSELVQKLGKMALLKIDVNWHAEMADLQPRLVHLPPTPLRGTKYPTDIKRLQALFSGNKNLGYQADKPEEPVSQSKAGSNPHPKAKRSVIDELSAIWKLILGVDTIKEDDDFISIGGSSLSAVQVIAKAKSVNLPVNMSMLLSGQTLVQISASLQSDDETTHKGWQFNEHFSPEMYPGSASCLYSAVREKLKHEHGLTSDDAIMQVVDGSPLLGIGVQQFENATKIVSKPVNYGTLSGWPSLQECYSFSYDKQFFEDYEAYRHYCESELALGHLVIVTGSDYYLPFSPSYGLPESEYIKRPLFENIELGDDDIIPHAFVLVGKTPSGYQIYDGSFQYFGEITEQEFEKTVIGFKGLDFMQSHEVYNKSRSFMVITVTCDGKFHKDNDLKEQTLNRLVTDFQTKQAIESNESHLSYYVGLTALDKLIENPGLIASSSNFDLAEIFSRWYQQMLLLRKFLKISKPEVSTECDHAFSIISEELDKVVACCKNSSDDKTIIDSLLLVKSNLSDIIKNLS</sequence>
<dbReference type="InterPro" id="IPR006162">
    <property type="entry name" value="Ppantetheine_attach_site"/>
</dbReference>
<dbReference type="CDD" id="cd00833">
    <property type="entry name" value="PKS"/>
    <property type="match status" value="3"/>
</dbReference>
<protein>
    <submittedName>
        <fullName evidence="14">Polyketide synthase involved in xenocoumacin synthesis</fullName>
        <ecNumber evidence="14">2.3.1.94</ecNumber>
    </submittedName>
</protein>
<feature type="region of interest" description="Disordered" evidence="11">
    <location>
        <begin position="2054"/>
        <end position="2075"/>
    </location>
</feature>
<dbReference type="Gene3D" id="1.10.1200.10">
    <property type="entry name" value="ACP-like"/>
    <property type="match status" value="3"/>
</dbReference>
<keyword evidence="9" id="KW-0443">Lipid metabolism</keyword>
<dbReference type="Pfam" id="PF22336">
    <property type="entry name" value="RhiE-like_linker"/>
    <property type="match status" value="1"/>
</dbReference>
<dbReference type="SUPFAM" id="SSF55048">
    <property type="entry name" value="Probable ACP-binding domain of malonyl-CoA ACP transacylase"/>
    <property type="match status" value="2"/>
</dbReference>
<evidence type="ECO:0000256" key="5">
    <source>
        <dbReference type="ARBA" id="ARBA00022553"/>
    </source>
</evidence>
<organism evidence="14">
    <name type="scientific">Xenorhabdus bovienii str. puntauvense</name>
    <dbReference type="NCBI Taxonomy" id="1398201"/>
    <lineage>
        <taxon>Bacteria</taxon>
        <taxon>Pseudomonadati</taxon>
        <taxon>Pseudomonadota</taxon>
        <taxon>Gammaproteobacteria</taxon>
        <taxon>Enterobacterales</taxon>
        <taxon>Morganellaceae</taxon>
        <taxon>Xenorhabdus</taxon>
    </lineage>
</organism>
<evidence type="ECO:0000256" key="9">
    <source>
        <dbReference type="ARBA" id="ARBA00023098"/>
    </source>
</evidence>
<dbReference type="SUPFAM" id="SSF52151">
    <property type="entry name" value="FabD/lysophospholipase-like"/>
    <property type="match status" value="2"/>
</dbReference>
<evidence type="ECO:0000256" key="1">
    <source>
        <dbReference type="ARBA" id="ARBA00004792"/>
    </source>
</evidence>
<feature type="domain" description="Carrier" evidence="12">
    <location>
        <begin position="479"/>
        <end position="554"/>
    </location>
</feature>
<dbReference type="EMBL" id="CBSW010000183">
    <property type="protein sequence ID" value="CDG97428.1"/>
    <property type="molecule type" value="Genomic_DNA"/>
</dbReference>
<evidence type="ECO:0000256" key="4">
    <source>
        <dbReference type="ARBA" id="ARBA00022450"/>
    </source>
</evidence>
<keyword evidence="14" id="KW-0012">Acyltransferase</keyword>
<evidence type="ECO:0000256" key="8">
    <source>
        <dbReference type="ARBA" id="ARBA00022832"/>
    </source>
</evidence>
<dbReference type="InterPro" id="IPR036736">
    <property type="entry name" value="ACP-like_sf"/>
</dbReference>
<feature type="domain" description="Carrier" evidence="12">
    <location>
        <begin position="1972"/>
        <end position="2047"/>
    </location>
</feature>
<dbReference type="SUPFAM" id="SSF47336">
    <property type="entry name" value="ACP-like"/>
    <property type="match status" value="3"/>
</dbReference>
<evidence type="ECO:0000256" key="7">
    <source>
        <dbReference type="ARBA" id="ARBA00022737"/>
    </source>
</evidence>
<comment type="pathway">
    <text evidence="2">Lipid metabolism; fatty acid biosynthesis.</text>
</comment>
<dbReference type="InterPro" id="IPR054514">
    <property type="entry name" value="RhiE-like_linker"/>
</dbReference>
<feature type="domain" description="Carrier" evidence="12">
    <location>
        <begin position="2988"/>
        <end position="3062"/>
    </location>
</feature>
<evidence type="ECO:0000256" key="11">
    <source>
        <dbReference type="SAM" id="MobiDB-lite"/>
    </source>
</evidence>
<dbReference type="InterPro" id="IPR001227">
    <property type="entry name" value="Ac_transferase_dom_sf"/>
</dbReference>
<dbReference type="Gene3D" id="3.40.366.10">
    <property type="entry name" value="Malonyl-Coenzyme A Acyl Carrier Protein, domain 2"/>
    <property type="match status" value="2"/>
</dbReference>
<keyword evidence="7" id="KW-0677">Repeat</keyword>
<dbReference type="EC" id="2.3.1.94" evidence="14"/>
<comment type="pathway">
    <text evidence="1">Antibiotic biosynthesis.</text>
</comment>
<dbReference type="PROSITE" id="PS00606">
    <property type="entry name" value="KS3_1"/>
    <property type="match status" value="3"/>
</dbReference>
<dbReference type="SUPFAM" id="SSF51735">
    <property type="entry name" value="NAD(P)-binding Rossmann-fold domains"/>
    <property type="match status" value="2"/>
</dbReference>
<evidence type="ECO:0000256" key="2">
    <source>
        <dbReference type="ARBA" id="ARBA00005194"/>
    </source>
</evidence>
<keyword evidence="10" id="KW-0511">Multifunctional enzyme</keyword>
<dbReference type="InterPro" id="IPR018201">
    <property type="entry name" value="Ketoacyl_synth_AS"/>
</dbReference>
<dbReference type="Gene3D" id="3.30.70.250">
    <property type="entry name" value="Malonyl-CoA ACP transacylase, ACP-binding"/>
    <property type="match status" value="2"/>
</dbReference>
<evidence type="ECO:0000259" key="12">
    <source>
        <dbReference type="PROSITE" id="PS50075"/>
    </source>
</evidence>
<dbReference type="GO" id="GO:0004315">
    <property type="term" value="F:3-oxoacyl-[acyl-carrier-protein] synthase activity"/>
    <property type="evidence" value="ECO:0007669"/>
    <property type="project" value="InterPro"/>
</dbReference>
<dbReference type="Pfam" id="PF08659">
    <property type="entry name" value="KR"/>
    <property type="match status" value="1"/>
</dbReference>
<dbReference type="RefSeq" id="WP_038218112.1">
    <property type="nucleotide sequence ID" value="NZ_CAWLWN010000225.1"/>
</dbReference>
<dbReference type="InterPro" id="IPR032821">
    <property type="entry name" value="PKS_assoc"/>
</dbReference>
<dbReference type="PANTHER" id="PTHR43775">
    <property type="entry name" value="FATTY ACID SYNTHASE"/>
    <property type="match status" value="1"/>
</dbReference>
<dbReference type="PANTHER" id="PTHR43775:SF51">
    <property type="entry name" value="INACTIVE PHENOLPHTHIOCEROL SYNTHESIS POLYKETIDE SYNTHASE TYPE I PKS1-RELATED"/>
    <property type="match status" value="1"/>
</dbReference>
<dbReference type="InterPro" id="IPR020841">
    <property type="entry name" value="PKS_Beta-ketoAc_synthase_dom"/>
</dbReference>
<name>A0A077NGC4_XENBV</name>
<dbReference type="InterPro" id="IPR016035">
    <property type="entry name" value="Acyl_Trfase/lysoPLipase"/>
</dbReference>
<dbReference type="InterPro" id="IPR020806">
    <property type="entry name" value="PKS_PP-bd"/>
</dbReference>
<dbReference type="PROSITE" id="PS00012">
    <property type="entry name" value="PHOSPHOPANTETHEINE"/>
    <property type="match status" value="1"/>
</dbReference>
<dbReference type="Pfam" id="PF00109">
    <property type="entry name" value="ketoacyl-synt"/>
    <property type="match status" value="3"/>
</dbReference>
<comment type="similarity">
    <text evidence="3">Belongs to the short-chain dehydrogenases/reductases (SDR) family.</text>
</comment>
<comment type="caution">
    <text evidence="14">The sequence shown here is derived from an EMBL/GenBank/DDBJ whole genome shotgun (WGS) entry which is preliminary data.</text>
</comment>
<reference evidence="14" key="1">
    <citation type="submission" date="2013-07" db="EMBL/GenBank/DDBJ databases">
        <title>Sub-species coevolution in mutualistic symbiosis.</title>
        <authorList>
            <person name="Murfin K."/>
            <person name="Klassen J."/>
            <person name="Lee M."/>
            <person name="Forst S."/>
            <person name="Stock P."/>
            <person name="Goodrich-Blair H."/>
        </authorList>
    </citation>
    <scope>NUCLEOTIDE SEQUENCE [LARGE SCALE GENOMIC DNA]</scope>
    <source>
        <strain evidence="14">Puntauvense</strain>
    </source>
</reference>
<dbReference type="SMART" id="SM00825">
    <property type="entry name" value="PKS_KS"/>
    <property type="match status" value="3"/>
</dbReference>
<dbReference type="InterPro" id="IPR016036">
    <property type="entry name" value="Malonyl_transacylase_ACP-bd"/>
</dbReference>
<dbReference type="InterPro" id="IPR016039">
    <property type="entry name" value="Thiolase-like"/>
</dbReference>
<dbReference type="Pfam" id="PF00550">
    <property type="entry name" value="PP-binding"/>
    <property type="match status" value="3"/>
</dbReference>
<dbReference type="InterPro" id="IPR057326">
    <property type="entry name" value="KR_dom"/>
</dbReference>
<dbReference type="InterPro" id="IPR014031">
    <property type="entry name" value="Ketoacyl_synth_C"/>
</dbReference>
<gene>
    <name evidence="14" type="primary">xcnF</name>
    <name evidence="14" type="ORF">XBP1_2630018</name>
</gene>
<dbReference type="GO" id="GO:0031177">
    <property type="term" value="F:phosphopantetheine binding"/>
    <property type="evidence" value="ECO:0007669"/>
    <property type="project" value="InterPro"/>
</dbReference>
<evidence type="ECO:0000259" key="13">
    <source>
        <dbReference type="PROSITE" id="PS52004"/>
    </source>
</evidence>
<dbReference type="PROSITE" id="PS50075">
    <property type="entry name" value="CARRIER"/>
    <property type="match status" value="3"/>
</dbReference>